<keyword evidence="1" id="KW-0472">Membrane</keyword>
<evidence type="ECO:0000313" key="3">
    <source>
        <dbReference type="Proteomes" id="UP001549077"/>
    </source>
</evidence>
<accession>A0ABV2MQL8</accession>
<sequence length="122" mass="13444">MKALEHLPSVETRDVKPRRVLFALLMVFVLMVTCVALAAAILHWAQPARPFSGQGETRLGIRLEVDPQAAEDRIEKQAGKRLTEAGWNDETQTSAHIPIDRAMELLAQQGWPEAAAGRSGHP</sequence>
<feature type="transmembrane region" description="Helical" evidence="1">
    <location>
        <begin position="20"/>
        <end position="45"/>
    </location>
</feature>
<reference evidence="2 3" key="1">
    <citation type="submission" date="2024-06" db="EMBL/GenBank/DDBJ databases">
        <title>Genomic Encyclopedia of Type Strains, Phase IV (KMG-IV): sequencing the most valuable type-strain genomes for metagenomic binning, comparative biology and taxonomic classification.</title>
        <authorList>
            <person name="Goeker M."/>
        </authorList>
    </citation>
    <scope>NUCLEOTIDE SEQUENCE [LARGE SCALE GENOMIC DNA]</scope>
    <source>
        <strain evidence="2 3">DSM 29288</strain>
    </source>
</reference>
<dbReference type="RefSeq" id="WP_168302134.1">
    <property type="nucleotide sequence ID" value="NZ_CP071606.1"/>
</dbReference>
<keyword evidence="3" id="KW-1185">Reference proteome</keyword>
<keyword evidence="1" id="KW-1133">Transmembrane helix</keyword>
<evidence type="ECO:0000313" key="2">
    <source>
        <dbReference type="EMBL" id="MET3758449.1"/>
    </source>
</evidence>
<dbReference type="EMBL" id="JBEPMY010000029">
    <property type="protein sequence ID" value="MET3758449.1"/>
    <property type="molecule type" value="Genomic_DNA"/>
</dbReference>
<evidence type="ECO:0000256" key="1">
    <source>
        <dbReference type="SAM" id="Phobius"/>
    </source>
</evidence>
<keyword evidence="1" id="KW-0812">Transmembrane</keyword>
<proteinExistence type="predicted"/>
<organism evidence="2 3">
    <name type="scientific">Rhizobium binae</name>
    <dbReference type="NCBI Taxonomy" id="1138190"/>
    <lineage>
        <taxon>Bacteria</taxon>
        <taxon>Pseudomonadati</taxon>
        <taxon>Pseudomonadota</taxon>
        <taxon>Alphaproteobacteria</taxon>
        <taxon>Hyphomicrobiales</taxon>
        <taxon>Rhizobiaceae</taxon>
        <taxon>Rhizobium/Agrobacterium group</taxon>
        <taxon>Rhizobium</taxon>
    </lineage>
</organism>
<gene>
    <name evidence="2" type="ORF">ABID08_005831</name>
</gene>
<protein>
    <submittedName>
        <fullName evidence="2">Uncharacterized protein</fullName>
    </submittedName>
</protein>
<comment type="caution">
    <text evidence="2">The sequence shown here is derived from an EMBL/GenBank/DDBJ whole genome shotgun (WGS) entry which is preliminary data.</text>
</comment>
<dbReference type="GeneID" id="91151552"/>
<name>A0ABV2MQL8_9HYPH</name>
<dbReference type="Proteomes" id="UP001549077">
    <property type="component" value="Unassembled WGS sequence"/>
</dbReference>